<dbReference type="PANTHER" id="PTHR31569:SF4">
    <property type="entry name" value="SWIM-TYPE DOMAIN-CONTAINING PROTEIN"/>
    <property type="match status" value="1"/>
</dbReference>
<dbReference type="InterPro" id="IPR048324">
    <property type="entry name" value="ZSWIM1-3_RNaseH-like"/>
</dbReference>
<feature type="region of interest" description="Disordered" evidence="2">
    <location>
        <begin position="586"/>
        <end position="669"/>
    </location>
</feature>
<keyword evidence="1" id="KW-0863">Zinc-finger</keyword>
<dbReference type="OrthoDB" id="126139at2759"/>
<protein>
    <recommendedName>
        <fullName evidence="3">SWIM-type domain-containing protein</fullName>
    </recommendedName>
</protein>
<dbReference type="HOGENOM" id="CLU_026681_0_0_1"/>
<sequence>MKDVHNLVARLQQETYVFPRIEDRIRAILADFAAHEGNIARVYANEAKENIIECISIQSARMRTMFEHFPEILLIDATHDTNDSNYKLFSFMVHDAMGKGQHVQHCLMENERKETLRIACRQFKEACSSFDSVAVIMIDKDFTELSVLKEEFPSARILLYPFHVVKYLQEEVAKEKYNLDAWTKKEMKRLIQLLVSAPTEVVYDNVITAMKVVIRTEEKQQLWFRYFDANWTECKERWSSVYRGNVPHMGDHTNNRLESSWQKLKTLVNRSTSLDDCVVSILFWQTVNEKMWSRNVNRIGVYVNAKYDREMNLLLNTTSRHAVELVKQQYDFACLSTTEYKYYPLGPYVMLQYTACTDKDLPDEYMVNPDDWTCSCAFSVTRLLPCRHIIYYRKATGCKDLVPENILHPRWLIKNYRKLRQPSVDCDVAEPYEERKVPAVSSTRAKTQNEKFKELLAVGKQIAEVGCDWGTKAHADLMKSHQKFLEGVTAGRCPEVTITGENTLVVREWGEVRDELNETGSGAETGALPGVCSQSGFGAQFQTVRDKTNADTCDMIDGLAEEGHMQLSPNGRALYSLIGELDPSSLPPAHVESAPEDVENGVHSESVSKSQSVAATQTAQGSAQNNFEKANGHNLPVKSASDNQPPPVRPQWTIPKTTKRTGRPKTVQD</sequence>
<proteinExistence type="predicted"/>
<gene>
    <name evidence="4" type="ORF">F443_08609</name>
</gene>
<dbReference type="PANTHER" id="PTHR31569">
    <property type="entry name" value="SWIM-TYPE DOMAIN-CONTAINING PROTEIN"/>
    <property type="match status" value="1"/>
</dbReference>
<accession>V9F6E7</accession>
<dbReference type="AlphaFoldDB" id="V9F6E7"/>
<keyword evidence="1" id="KW-0479">Metal-binding</keyword>
<dbReference type="GO" id="GO:0008270">
    <property type="term" value="F:zinc ion binding"/>
    <property type="evidence" value="ECO:0007669"/>
    <property type="project" value="UniProtKB-KW"/>
</dbReference>
<name>V9F6E7_PHYNI</name>
<evidence type="ECO:0000256" key="1">
    <source>
        <dbReference type="PROSITE-ProRule" id="PRU00325"/>
    </source>
</evidence>
<evidence type="ECO:0000256" key="2">
    <source>
        <dbReference type="SAM" id="MobiDB-lite"/>
    </source>
</evidence>
<comment type="caution">
    <text evidence="4">The sequence shown here is derived from an EMBL/GenBank/DDBJ whole genome shotgun (WGS) entry which is preliminary data.</text>
</comment>
<dbReference type="InterPro" id="IPR007527">
    <property type="entry name" value="Znf_SWIM"/>
</dbReference>
<keyword evidence="5" id="KW-1185">Reference proteome</keyword>
<feature type="compositionally biased region" description="Polar residues" evidence="2">
    <location>
        <begin position="603"/>
        <end position="628"/>
    </location>
</feature>
<evidence type="ECO:0000259" key="3">
    <source>
        <dbReference type="PROSITE" id="PS50966"/>
    </source>
</evidence>
<dbReference type="EMBL" id="ANIZ01001458">
    <property type="protein sequence ID" value="ETI47105.1"/>
    <property type="molecule type" value="Genomic_DNA"/>
</dbReference>
<feature type="domain" description="SWIM-type" evidence="3">
    <location>
        <begin position="365"/>
        <end position="397"/>
    </location>
</feature>
<evidence type="ECO:0000313" key="4">
    <source>
        <dbReference type="EMBL" id="ETI47105.1"/>
    </source>
</evidence>
<dbReference type="Proteomes" id="UP000018721">
    <property type="component" value="Unassembled WGS sequence"/>
</dbReference>
<organism evidence="4 5">
    <name type="scientific">Phytophthora nicotianae P1569</name>
    <dbReference type="NCBI Taxonomy" id="1317065"/>
    <lineage>
        <taxon>Eukaryota</taxon>
        <taxon>Sar</taxon>
        <taxon>Stramenopiles</taxon>
        <taxon>Oomycota</taxon>
        <taxon>Peronosporomycetes</taxon>
        <taxon>Peronosporales</taxon>
        <taxon>Peronosporaceae</taxon>
        <taxon>Phytophthora</taxon>
    </lineage>
</organism>
<keyword evidence="1" id="KW-0862">Zinc</keyword>
<evidence type="ECO:0000313" key="5">
    <source>
        <dbReference type="Proteomes" id="UP000018721"/>
    </source>
</evidence>
<dbReference type="InterPro" id="IPR052579">
    <property type="entry name" value="Zinc_finger_SWIM"/>
</dbReference>
<dbReference type="Pfam" id="PF21056">
    <property type="entry name" value="ZSWIM1-3_RNaseH-like"/>
    <property type="match status" value="1"/>
</dbReference>
<dbReference type="eggNOG" id="ENOG502RRXV">
    <property type="taxonomic scope" value="Eukaryota"/>
</dbReference>
<dbReference type="PROSITE" id="PS50966">
    <property type="entry name" value="ZF_SWIM"/>
    <property type="match status" value="1"/>
</dbReference>
<reference evidence="4 5" key="1">
    <citation type="submission" date="2013-11" db="EMBL/GenBank/DDBJ databases">
        <title>The Genome Sequence of Phytophthora parasitica P1569.</title>
        <authorList>
            <consortium name="The Broad Institute Genomics Platform"/>
            <person name="Russ C."/>
            <person name="Tyler B."/>
            <person name="Panabieres F."/>
            <person name="Shan W."/>
            <person name="Tripathy S."/>
            <person name="Grunwald N."/>
            <person name="Machado M."/>
            <person name="Johnson C.S."/>
            <person name="Arredondo F."/>
            <person name="Hong C."/>
            <person name="Coffey M."/>
            <person name="Young S.K."/>
            <person name="Zeng Q."/>
            <person name="Gargeya S."/>
            <person name="Fitzgerald M."/>
            <person name="Abouelleil A."/>
            <person name="Alvarado L."/>
            <person name="Chapman S.B."/>
            <person name="Gainer-Dewar J."/>
            <person name="Goldberg J."/>
            <person name="Griggs A."/>
            <person name="Gujja S."/>
            <person name="Hansen M."/>
            <person name="Howarth C."/>
            <person name="Imamovic A."/>
            <person name="Ireland A."/>
            <person name="Larimer J."/>
            <person name="McCowan C."/>
            <person name="Murphy C."/>
            <person name="Pearson M."/>
            <person name="Poon T.W."/>
            <person name="Priest M."/>
            <person name="Roberts A."/>
            <person name="Saif S."/>
            <person name="Shea T."/>
            <person name="Sykes S."/>
            <person name="Wortman J."/>
            <person name="Nusbaum C."/>
            <person name="Birren B."/>
        </authorList>
    </citation>
    <scope>NUCLEOTIDE SEQUENCE [LARGE SCALE GENOMIC DNA]</scope>
    <source>
        <strain evidence="4 5">P1569</strain>
    </source>
</reference>